<dbReference type="InterPro" id="IPR023296">
    <property type="entry name" value="Glyco_hydro_beta-prop_sf"/>
</dbReference>
<feature type="region of interest" description="Disordered" evidence="4">
    <location>
        <begin position="647"/>
        <end position="667"/>
    </location>
</feature>
<keyword evidence="5" id="KW-0472">Membrane</keyword>
<dbReference type="RefSeq" id="WP_339959924.1">
    <property type="nucleotide sequence ID" value="NZ_JAWMWH010000001.1"/>
</dbReference>
<dbReference type="CDD" id="cd08997">
    <property type="entry name" value="GH68"/>
    <property type="match status" value="1"/>
</dbReference>
<proteinExistence type="inferred from homology"/>
<keyword evidence="6" id="KW-0378">Hydrolase</keyword>
<evidence type="ECO:0000313" key="7">
    <source>
        <dbReference type="Proteomes" id="UP001370590"/>
    </source>
</evidence>
<feature type="compositionally biased region" description="Low complexity" evidence="4">
    <location>
        <begin position="647"/>
        <end position="660"/>
    </location>
</feature>
<organism evidence="6 7">
    <name type="scientific">Nicoliella lavandulae</name>
    <dbReference type="NCBI Taxonomy" id="3082954"/>
    <lineage>
        <taxon>Bacteria</taxon>
        <taxon>Bacillati</taxon>
        <taxon>Bacillota</taxon>
        <taxon>Bacilli</taxon>
        <taxon>Lactobacillales</taxon>
        <taxon>Lactobacillaceae</taxon>
        <taxon>Nicoliella</taxon>
    </lineage>
</organism>
<keyword evidence="5" id="KW-0812">Transmembrane</keyword>
<dbReference type="EMBL" id="JAWMWH010000001">
    <property type="protein sequence ID" value="MEJ6400104.1"/>
    <property type="molecule type" value="Genomic_DNA"/>
</dbReference>
<accession>A0ABU8SK04</accession>
<dbReference type="Gene3D" id="2.115.10.20">
    <property type="entry name" value="Glycosyl hydrolase domain, family 43"/>
    <property type="match status" value="1"/>
</dbReference>
<comment type="similarity">
    <text evidence="1 3">Belongs to the glycosyl hydrolase 68 family.</text>
</comment>
<dbReference type="InterPro" id="IPR003469">
    <property type="entry name" value="Glyco_hydro_68"/>
</dbReference>
<dbReference type="GO" id="GO:0016787">
    <property type="term" value="F:hydrolase activity"/>
    <property type="evidence" value="ECO:0007669"/>
    <property type="project" value="UniProtKB-KW"/>
</dbReference>
<keyword evidence="2" id="KW-0106">Calcium</keyword>
<evidence type="ECO:0000256" key="5">
    <source>
        <dbReference type="SAM" id="Phobius"/>
    </source>
</evidence>
<sequence>MQKRTQRKRHLKYWISGGIVLAAVVIGGAFGYYHLKYSVNTYYVNSSAILYAKEDTNSKPLSYLGRNSAVTRQGKGYSKWMKVTYKGAYGTKHGYILGTKLSKVGFKYAQKGTAYYKSADATSTAGKITDHNVLVHTDATSGKVATDYDGNKIYVDASKLTAKPVTFSDSYGTNHYTRYNMKKIAAAAKQKKYQVPSFKGMSISDITNARGINRHHPSKTDQLDVWDSWPLQDKNGNLVNYHGYHVVFAMAGDPVTNFNDSGAEWGASIYMFYQSVNSDTSDISSWKNAGKVFNTRTEGSTGSKYLKEETEEWSGSSIQTGNNTMRLFYTAFSGAKKYGGNGQNQQVLSTAQLTVNATSNGLVIDHSKTTDHKPIFYGDGKYYQNMKQTQGEAMRFTADDHTLRDPHFIEDNGHKYLVFEGNTGTKFSGAAYSDNNNYNYANIGGSKKYQKKVQKQLVKNRNTWNGIRNQYANGALGIIELNNDYTVKKIMKPLVTFNGVDDEAERPNVFKKDGKWYLFTDTRGSRLLKKTANKRGIYMLGFVADKLTGPYKPLNNGSGVVLSSTDLNQRSRTYTYSYFVINNQDSNNLVVTSYMTHAGNAKRYGGHSTFAPSFLININGDKTSVVANSILPQGALTAGVFANTSGTTGTTTNTMANTTSPFTQNQN</sequence>
<evidence type="ECO:0000256" key="4">
    <source>
        <dbReference type="SAM" id="MobiDB-lite"/>
    </source>
</evidence>
<feature type="transmembrane region" description="Helical" evidence="5">
    <location>
        <begin position="12"/>
        <end position="35"/>
    </location>
</feature>
<evidence type="ECO:0000256" key="2">
    <source>
        <dbReference type="ARBA" id="ARBA00022837"/>
    </source>
</evidence>
<evidence type="ECO:0000256" key="3">
    <source>
        <dbReference type="RuleBase" id="RU361220"/>
    </source>
</evidence>
<dbReference type="Pfam" id="PF02435">
    <property type="entry name" value="Glyco_hydro_68"/>
    <property type="match status" value="1"/>
</dbReference>
<keyword evidence="7" id="KW-1185">Reference proteome</keyword>
<name>A0ABU8SK04_9LACO</name>
<comment type="caution">
    <text evidence="6">The sequence shown here is derived from an EMBL/GenBank/DDBJ whole genome shotgun (WGS) entry which is preliminary data.</text>
</comment>
<dbReference type="Proteomes" id="UP001370590">
    <property type="component" value="Unassembled WGS sequence"/>
</dbReference>
<evidence type="ECO:0000256" key="1">
    <source>
        <dbReference type="ARBA" id="ARBA00006775"/>
    </source>
</evidence>
<reference evidence="6 7" key="1">
    <citation type="submission" date="2023-10" db="EMBL/GenBank/DDBJ databases">
        <title>Nicoliella lavandulae sp. nov. isolated from Lavandula angustifolia flowers.</title>
        <authorList>
            <person name="Alcantara C."/>
            <person name="Zuniga M."/>
            <person name="Landete J.M."/>
            <person name="Monedero V."/>
        </authorList>
    </citation>
    <scope>NUCLEOTIDE SEQUENCE [LARGE SCALE GENOMIC DNA]</scope>
    <source>
        <strain evidence="6 7">Es01</strain>
    </source>
</reference>
<keyword evidence="5" id="KW-1133">Transmembrane helix</keyword>
<gene>
    <name evidence="6" type="ORF">R4146_02775</name>
</gene>
<protein>
    <submittedName>
        <fullName evidence="6">Glycoside hydrolase family 68 protein</fullName>
    </submittedName>
</protein>
<evidence type="ECO:0000313" key="6">
    <source>
        <dbReference type="EMBL" id="MEJ6400104.1"/>
    </source>
</evidence>
<dbReference type="SUPFAM" id="SSF75005">
    <property type="entry name" value="Arabinanase/levansucrase/invertase"/>
    <property type="match status" value="1"/>
</dbReference>